<dbReference type="Gene3D" id="3.20.20.370">
    <property type="entry name" value="Glycoside hydrolase/deacetylase"/>
    <property type="match status" value="1"/>
</dbReference>
<dbReference type="InterPro" id="IPR006879">
    <property type="entry name" value="YdjC-like"/>
</dbReference>
<dbReference type="GO" id="GO:0046872">
    <property type="term" value="F:metal ion binding"/>
    <property type="evidence" value="ECO:0007669"/>
    <property type="project" value="UniProtKB-KW"/>
</dbReference>
<dbReference type="EMBL" id="QYBC01000002">
    <property type="protein sequence ID" value="RYB07020.1"/>
    <property type="molecule type" value="Genomic_DNA"/>
</dbReference>
<keyword evidence="7" id="KW-1185">Reference proteome</keyword>
<proteinExistence type="predicted"/>
<dbReference type="InterPro" id="IPR011330">
    <property type="entry name" value="Glyco_hydro/deAcase_b/a-brl"/>
</dbReference>
<dbReference type="PANTHER" id="PTHR31609">
    <property type="entry name" value="YDJC DEACETYLASE FAMILY MEMBER"/>
    <property type="match status" value="1"/>
</dbReference>
<organism evidence="6 7">
    <name type="scientific">Lichenibacterium ramalinae</name>
    <dbReference type="NCBI Taxonomy" id="2316527"/>
    <lineage>
        <taxon>Bacteria</taxon>
        <taxon>Pseudomonadati</taxon>
        <taxon>Pseudomonadota</taxon>
        <taxon>Alphaproteobacteria</taxon>
        <taxon>Hyphomicrobiales</taxon>
        <taxon>Lichenihabitantaceae</taxon>
        <taxon>Lichenibacterium</taxon>
    </lineage>
</organism>
<evidence type="ECO:0000313" key="7">
    <source>
        <dbReference type="Proteomes" id="UP000289411"/>
    </source>
</evidence>
<evidence type="ECO:0000256" key="3">
    <source>
        <dbReference type="ARBA" id="ARBA00022801"/>
    </source>
</evidence>
<evidence type="ECO:0000256" key="1">
    <source>
        <dbReference type="ARBA" id="ARBA00001946"/>
    </source>
</evidence>
<evidence type="ECO:0000256" key="2">
    <source>
        <dbReference type="ARBA" id="ARBA00022723"/>
    </source>
</evidence>
<evidence type="ECO:0000313" key="6">
    <source>
        <dbReference type="EMBL" id="RYB07020.1"/>
    </source>
</evidence>
<evidence type="ECO:0000256" key="4">
    <source>
        <dbReference type="ARBA" id="ARBA00022842"/>
    </source>
</evidence>
<dbReference type="Proteomes" id="UP000289411">
    <property type="component" value="Unassembled WGS sequence"/>
</dbReference>
<comment type="caution">
    <text evidence="6">The sequence shown here is derived from an EMBL/GenBank/DDBJ whole genome shotgun (WGS) entry which is preliminary data.</text>
</comment>
<dbReference type="InterPro" id="IPR017836">
    <property type="entry name" value="Hopanoid_biosynth-assoc_HpnK"/>
</dbReference>
<keyword evidence="4" id="KW-0460">Magnesium</keyword>
<dbReference type="NCBIfam" id="TIGR03473">
    <property type="entry name" value="HpnK"/>
    <property type="match status" value="1"/>
</dbReference>
<keyword evidence="2" id="KW-0479">Metal-binding</keyword>
<comment type="cofactor">
    <cofactor evidence="1">
        <name>Mg(2+)</name>
        <dbReference type="ChEBI" id="CHEBI:18420"/>
    </cofactor>
</comment>
<sequence>MPKHLIVTADDFGLSSQVNAAVERAHRDGILTAASLMVAAPAAAEAVAIARRTPSLRVGLHLALVDARPALPPDAVPDLVGPDGWFRRDTARFGAALFFSPRMRGQLAREVAAQFAAYAATGLPLDHVDAHQHFHLHPTVAGLMIRIGARHGMRAVRIPAEPVSVVRAIEPEARIALPAITAPWTRLLGARMRRAGCRVPDQVFGLSWTGAMTARRVAALLDRLPAGTTEIYTHPALDGDYPGAAPGYRYRDEFEALLDPAVAAAARRSGATLGGYGDLG</sequence>
<dbReference type="OrthoDB" id="9774177at2"/>
<dbReference type="SUPFAM" id="SSF88713">
    <property type="entry name" value="Glycoside hydrolase/deacetylase"/>
    <property type="match status" value="1"/>
</dbReference>
<dbReference type="RefSeq" id="WP_129217562.1">
    <property type="nucleotide sequence ID" value="NZ_QYBC01000002.1"/>
</dbReference>
<name>A0A4Q2RIB8_9HYPH</name>
<dbReference type="GO" id="GO:0019213">
    <property type="term" value="F:deacetylase activity"/>
    <property type="evidence" value="ECO:0007669"/>
    <property type="project" value="TreeGrafter"/>
</dbReference>
<reference evidence="6 7" key="1">
    <citation type="submission" date="2018-09" db="EMBL/GenBank/DDBJ databases">
        <authorList>
            <person name="Grouzdev D.S."/>
            <person name="Krutkina M.S."/>
        </authorList>
    </citation>
    <scope>NUCLEOTIDE SEQUENCE [LARGE SCALE GENOMIC DNA]</scope>
    <source>
        <strain evidence="6 7">RmlP001</strain>
    </source>
</reference>
<evidence type="ECO:0000256" key="5">
    <source>
        <dbReference type="ARBA" id="ARBA00023277"/>
    </source>
</evidence>
<gene>
    <name evidence="6" type="ORF">D3272_02775</name>
</gene>
<protein>
    <submittedName>
        <fullName evidence="6">ChbG/HpnK family deacetylase</fullName>
    </submittedName>
</protein>
<dbReference type="Pfam" id="PF04794">
    <property type="entry name" value="YdjC"/>
    <property type="match status" value="1"/>
</dbReference>
<dbReference type="GO" id="GO:0016787">
    <property type="term" value="F:hydrolase activity"/>
    <property type="evidence" value="ECO:0007669"/>
    <property type="project" value="UniProtKB-KW"/>
</dbReference>
<keyword evidence="5" id="KW-0119">Carbohydrate metabolism</keyword>
<dbReference type="PANTHER" id="PTHR31609:SF1">
    <property type="entry name" value="CARBOHYDRATE DEACETYLASE"/>
    <property type="match status" value="1"/>
</dbReference>
<keyword evidence="3" id="KW-0378">Hydrolase</keyword>
<reference evidence="6 7" key="2">
    <citation type="submission" date="2019-02" db="EMBL/GenBank/DDBJ databases">
        <title>'Lichenibacterium ramalinii' gen. nov. sp. nov., 'Lichenibacterium minor' gen. nov. sp. nov.</title>
        <authorList>
            <person name="Pankratov T."/>
        </authorList>
    </citation>
    <scope>NUCLEOTIDE SEQUENCE [LARGE SCALE GENOMIC DNA]</scope>
    <source>
        <strain evidence="6 7">RmlP001</strain>
    </source>
</reference>
<dbReference type="AlphaFoldDB" id="A0A4Q2RIB8"/>
<dbReference type="GO" id="GO:0005975">
    <property type="term" value="P:carbohydrate metabolic process"/>
    <property type="evidence" value="ECO:0007669"/>
    <property type="project" value="InterPro"/>
</dbReference>
<accession>A0A4Q2RIB8</accession>